<feature type="domain" description="Protein kinase" evidence="8">
    <location>
        <begin position="400"/>
        <end position="668"/>
    </location>
</feature>
<proteinExistence type="predicted"/>
<keyword evidence="7" id="KW-1133">Transmembrane helix</keyword>
<dbReference type="InterPro" id="IPR051681">
    <property type="entry name" value="Ser/Thr_Kinases-Pseudokinases"/>
</dbReference>
<dbReference type="EMBL" id="BRYA01000979">
    <property type="protein sequence ID" value="GMI36940.1"/>
    <property type="molecule type" value="Genomic_DNA"/>
</dbReference>
<gene>
    <name evidence="9" type="ORF">TrCOL_g13040</name>
</gene>
<keyword evidence="1" id="KW-0808">Transferase</keyword>
<feature type="transmembrane region" description="Helical" evidence="7">
    <location>
        <begin position="242"/>
        <end position="259"/>
    </location>
</feature>
<feature type="compositionally biased region" description="Low complexity" evidence="6">
    <location>
        <begin position="14"/>
        <end position="29"/>
    </location>
</feature>
<feature type="transmembrane region" description="Helical" evidence="7">
    <location>
        <begin position="587"/>
        <end position="608"/>
    </location>
</feature>
<feature type="transmembrane region" description="Helical" evidence="7">
    <location>
        <begin position="197"/>
        <end position="212"/>
    </location>
</feature>
<dbReference type="PANTHER" id="PTHR44329:SF288">
    <property type="entry name" value="MITOGEN-ACTIVATED PROTEIN KINASE KINASE KINASE 20"/>
    <property type="match status" value="1"/>
</dbReference>
<dbReference type="PROSITE" id="PS00107">
    <property type="entry name" value="PROTEIN_KINASE_ATP"/>
    <property type="match status" value="1"/>
</dbReference>
<dbReference type="PROSITE" id="PS50011">
    <property type="entry name" value="PROTEIN_KINASE_DOM"/>
    <property type="match status" value="1"/>
</dbReference>
<dbReference type="Proteomes" id="UP001165065">
    <property type="component" value="Unassembled WGS sequence"/>
</dbReference>
<name>A0A9W7L837_9STRA</name>
<feature type="transmembrane region" description="Helical" evidence="7">
    <location>
        <begin position="124"/>
        <end position="143"/>
    </location>
</feature>
<keyword evidence="7" id="KW-0812">Transmembrane</keyword>
<dbReference type="Gene3D" id="1.10.510.10">
    <property type="entry name" value="Transferase(Phosphotransferase) domain 1"/>
    <property type="match status" value="1"/>
</dbReference>
<keyword evidence="4 5" id="KW-0067">ATP-binding</keyword>
<evidence type="ECO:0000256" key="3">
    <source>
        <dbReference type="ARBA" id="ARBA00022777"/>
    </source>
</evidence>
<dbReference type="AlphaFoldDB" id="A0A9W7L837"/>
<evidence type="ECO:0000256" key="4">
    <source>
        <dbReference type="ARBA" id="ARBA00022840"/>
    </source>
</evidence>
<keyword evidence="2 5" id="KW-0547">Nucleotide-binding</keyword>
<evidence type="ECO:0000256" key="5">
    <source>
        <dbReference type="PROSITE-ProRule" id="PRU10141"/>
    </source>
</evidence>
<evidence type="ECO:0000313" key="9">
    <source>
        <dbReference type="EMBL" id="GMI36940.1"/>
    </source>
</evidence>
<keyword evidence="7" id="KW-0472">Membrane</keyword>
<dbReference type="PANTHER" id="PTHR44329">
    <property type="entry name" value="SERINE/THREONINE-PROTEIN KINASE TNNI3K-RELATED"/>
    <property type="match status" value="1"/>
</dbReference>
<dbReference type="GO" id="GO:0004674">
    <property type="term" value="F:protein serine/threonine kinase activity"/>
    <property type="evidence" value="ECO:0007669"/>
    <property type="project" value="TreeGrafter"/>
</dbReference>
<dbReference type="SMART" id="SM00220">
    <property type="entry name" value="S_TKc"/>
    <property type="match status" value="1"/>
</dbReference>
<dbReference type="InterPro" id="IPR011009">
    <property type="entry name" value="Kinase-like_dom_sf"/>
</dbReference>
<sequence>MLKRFSTRQMPHRTAGQGATEENATEENAPQWSAREDQPSVGRGRSRKSIRQENEQSKFHELLLFMDPENDIADDQNRIRRTSMGRMRFGRNVGIMKKINEKIAKRKLEPVFYKYLWYSMIRRAQLVSTIVTGTLIISLLVIFTVPPLVASFSEKTDEWKSSWVRRGITLLVVFVVTFPGTYIAFKYDIPSKPNPKIGVYYVSILFLVLAGSEINQNYIIFPILQCLTIISAPFLATTRNKFLVGQFVVSLGLCAYRIASGSFLESCSERLEANLIMLNFSAVQEGGDGASITISKDSVQTFITTNSDVACAAPAVFFIGRVFVTFIFLSVNQLNDAYHKRTFLGLTVIHEEAMNAIVELGDLEEFSEEQQMKLNDALAHHLNSSGEVIDSRLTMKLANVHFGEKIGEGSFGTVWKGECNGRVCAIKTLSGNDADAESIKRFGGEIDILARLNHPNIVPLLFAVVEPPKLCLGLEFGRFEMTKALKDGVLVSHDDHNLGMSWHDHENPLNLAQMCVDLAAGLVYCHGLGIAHRDVKTDNCLVMEDRCCLADFGEAKRLTDTNTVVGTPWYVAPEVFRGDEYGVKSDVYSFGILLGVCLYHGSVSDFFWWDKARKRSGFVATQYVMRGWRPKFKSVFEEKLPSITALIKTLWVDDANERPSMEEVHTILANWTGDVDKRASKKEEGIAKATVATKKGEKEEE</sequence>
<dbReference type="InterPro" id="IPR017441">
    <property type="entry name" value="Protein_kinase_ATP_BS"/>
</dbReference>
<comment type="caution">
    <text evidence="9">The sequence shown here is derived from an EMBL/GenBank/DDBJ whole genome shotgun (WGS) entry which is preliminary data.</text>
</comment>
<evidence type="ECO:0000313" key="10">
    <source>
        <dbReference type="Proteomes" id="UP001165065"/>
    </source>
</evidence>
<reference evidence="10" key="1">
    <citation type="journal article" date="2023" name="Commun. Biol.">
        <title>Genome analysis of Parmales, the sister group of diatoms, reveals the evolutionary specialization of diatoms from phago-mixotrophs to photoautotrophs.</title>
        <authorList>
            <person name="Ban H."/>
            <person name="Sato S."/>
            <person name="Yoshikawa S."/>
            <person name="Yamada K."/>
            <person name="Nakamura Y."/>
            <person name="Ichinomiya M."/>
            <person name="Sato N."/>
            <person name="Blanc-Mathieu R."/>
            <person name="Endo H."/>
            <person name="Kuwata A."/>
            <person name="Ogata H."/>
        </authorList>
    </citation>
    <scope>NUCLEOTIDE SEQUENCE [LARGE SCALE GENOMIC DNA]</scope>
</reference>
<protein>
    <recommendedName>
        <fullName evidence="8">Protein kinase domain-containing protein</fullName>
    </recommendedName>
</protein>
<dbReference type="InterPro" id="IPR000719">
    <property type="entry name" value="Prot_kinase_dom"/>
</dbReference>
<organism evidence="9 10">
    <name type="scientific">Triparma columacea</name>
    <dbReference type="NCBI Taxonomy" id="722753"/>
    <lineage>
        <taxon>Eukaryota</taxon>
        <taxon>Sar</taxon>
        <taxon>Stramenopiles</taxon>
        <taxon>Ochrophyta</taxon>
        <taxon>Bolidophyceae</taxon>
        <taxon>Parmales</taxon>
        <taxon>Triparmaceae</taxon>
        <taxon>Triparma</taxon>
    </lineage>
</organism>
<dbReference type="SUPFAM" id="SSF56112">
    <property type="entry name" value="Protein kinase-like (PK-like)"/>
    <property type="match status" value="1"/>
</dbReference>
<keyword evidence="10" id="KW-1185">Reference proteome</keyword>
<feature type="region of interest" description="Disordered" evidence="6">
    <location>
        <begin position="1"/>
        <end position="54"/>
    </location>
</feature>
<feature type="transmembrane region" description="Helical" evidence="7">
    <location>
        <begin position="218"/>
        <end position="235"/>
    </location>
</feature>
<dbReference type="PROSITE" id="PS00108">
    <property type="entry name" value="PROTEIN_KINASE_ST"/>
    <property type="match status" value="1"/>
</dbReference>
<dbReference type="Pfam" id="PF00069">
    <property type="entry name" value="Pkinase"/>
    <property type="match status" value="1"/>
</dbReference>
<dbReference type="OrthoDB" id="10261027at2759"/>
<evidence type="ECO:0000256" key="1">
    <source>
        <dbReference type="ARBA" id="ARBA00022679"/>
    </source>
</evidence>
<accession>A0A9W7L837</accession>
<evidence type="ECO:0000256" key="7">
    <source>
        <dbReference type="SAM" id="Phobius"/>
    </source>
</evidence>
<dbReference type="InterPro" id="IPR008271">
    <property type="entry name" value="Ser/Thr_kinase_AS"/>
</dbReference>
<evidence type="ECO:0000259" key="8">
    <source>
        <dbReference type="PROSITE" id="PS50011"/>
    </source>
</evidence>
<keyword evidence="3" id="KW-0418">Kinase</keyword>
<dbReference type="Gene3D" id="3.30.200.20">
    <property type="entry name" value="Phosphorylase Kinase, domain 1"/>
    <property type="match status" value="1"/>
</dbReference>
<feature type="binding site" evidence="5">
    <location>
        <position position="427"/>
    </location>
    <ligand>
        <name>ATP</name>
        <dbReference type="ChEBI" id="CHEBI:30616"/>
    </ligand>
</feature>
<evidence type="ECO:0000256" key="2">
    <source>
        <dbReference type="ARBA" id="ARBA00022741"/>
    </source>
</evidence>
<feature type="transmembrane region" description="Helical" evidence="7">
    <location>
        <begin position="163"/>
        <end position="185"/>
    </location>
</feature>
<evidence type="ECO:0000256" key="6">
    <source>
        <dbReference type="SAM" id="MobiDB-lite"/>
    </source>
</evidence>
<dbReference type="GO" id="GO:0005524">
    <property type="term" value="F:ATP binding"/>
    <property type="evidence" value="ECO:0007669"/>
    <property type="project" value="UniProtKB-UniRule"/>
</dbReference>